<dbReference type="PANTHER" id="PTHR33204:SF18">
    <property type="entry name" value="TRANSCRIPTIONAL REGULATORY PROTEIN"/>
    <property type="match status" value="1"/>
</dbReference>
<evidence type="ECO:0000313" key="5">
    <source>
        <dbReference type="EMBL" id="RCV62372.1"/>
    </source>
</evidence>
<dbReference type="SUPFAM" id="SSF46785">
    <property type="entry name" value="Winged helix' DNA-binding domain"/>
    <property type="match status" value="1"/>
</dbReference>
<dbReference type="InterPro" id="IPR002577">
    <property type="entry name" value="HTH_HxlR"/>
</dbReference>
<dbReference type="GO" id="GO:0003700">
    <property type="term" value="F:DNA-binding transcription factor activity"/>
    <property type="evidence" value="ECO:0007669"/>
    <property type="project" value="InterPro"/>
</dbReference>
<comment type="caution">
    <text evidence="5">The sequence shown here is derived from an EMBL/GenBank/DDBJ whole genome shotgun (WGS) entry which is preliminary data.</text>
</comment>
<evidence type="ECO:0000256" key="2">
    <source>
        <dbReference type="ARBA" id="ARBA00023125"/>
    </source>
</evidence>
<dbReference type="SMART" id="SM00418">
    <property type="entry name" value="HTH_ARSR"/>
    <property type="match status" value="1"/>
</dbReference>
<accession>A0A368TB80</accession>
<evidence type="ECO:0000256" key="1">
    <source>
        <dbReference type="ARBA" id="ARBA00023015"/>
    </source>
</evidence>
<keyword evidence="3" id="KW-0804">Transcription</keyword>
<evidence type="ECO:0000259" key="4">
    <source>
        <dbReference type="PROSITE" id="PS51118"/>
    </source>
</evidence>
<keyword evidence="6" id="KW-1185">Reference proteome</keyword>
<protein>
    <submittedName>
        <fullName evidence="5">Transcriptional regulator</fullName>
    </submittedName>
</protein>
<evidence type="ECO:0000256" key="3">
    <source>
        <dbReference type="ARBA" id="ARBA00023163"/>
    </source>
</evidence>
<dbReference type="AlphaFoldDB" id="A0A368TB80"/>
<dbReference type="OrthoDB" id="9792527at2"/>
<sequence>MALLLVVSDSLITAPTLGGDLVAHQTVGHLPRPGLPDDPLTSAARPDPRCPVEVALAALRGRWTTLVLRELLRGRESFSDLAAALPDLSAKVLADRLAQLTAAGVLERHREPGWPPRVRYRLTERGRELGPVLQALWDWGERAVR</sequence>
<dbReference type="EMBL" id="QEIN01000007">
    <property type="protein sequence ID" value="RCV62372.1"/>
    <property type="molecule type" value="Genomic_DNA"/>
</dbReference>
<keyword evidence="2" id="KW-0238">DNA-binding</keyword>
<organism evidence="5 6">
    <name type="scientific">Marinitenerispora sediminis</name>
    <dbReference type="NCBI Taxonomy" id="1931232"/>
    <lineage>
        <taxon>Bacteria</taxon>
        <taxon>Bacillati</taxon>
        <taxon>Actinomycetota</taxon>
        <taxon>Actinomycetes</taxon>
        <taxon>Streptosporangiales</taxon>
        <taxon>Nocardiopsidaceae</taxon>
        <taxon>Marinitenerispora</taxon>
    </lineage>
</organism>
<reference evidence="5 6" key="1">
    <citation type="submission" date="2018-04" db="EMBL/GenBank/DDBJ databases">
        <title>Novel actinobacteria from marine sediment.</title>
        <authorList>
            <person name="Ng Z.Y."/>
            <person name="Tan G.Y.A."/>
        </authorList>
    </citation>
    <scope>NUCLEOTIDE SEQUENCE [LARGE SCALE GENOMIC DNA]</scope>
    <source>
        <strain evidence="5 6">TPS81</strain>
    </source>
</reference>
<evidence type="ECO:0000313" key="6">
    <source>
        <dbReference type="Proteomes" id="UP000253318"/>
    </source>
</evidence>
<feature type="domain" description="HTH hxlR-type" evidence="4">
    <location>
        <begin position="50"/>
        <end position="145"/>
    </location>
</feature>
<dbReference type="InterPro" id="IPR036388">
    <property type="entry name" value="WH-like_DNA-bd_sf"/>
</dbReference>
<dbReference type="GO" id="GO:0003677">
    <property type="term" value="F:DNA binding"/>
    <property type="evidence" value="ECO:0007669"/>
    <property type="project" value="UniProtKB-KW"/>
</dbReference>
<dbReference type="PANTHER" id="PTHR33204">
    <property type="entry name" value="TRANSCRIPTIONAL REGULATOR, MARR FAMILY"/>
    <property type="match status" value="1"/>
</dbReference>
<dbReference type="Gene3D" id="1.10.10.10">
    <property type="entry name" value="Winged helix-like DNA-binding domain superfamily/Winged helix DNA-binding domain"/>
    <property type="match status" value="1"/>
</dbReference>
<keyword evidence="1" id="KW-0805">Transcription regulation</keyword>
<dbReference type="PROSITE" id="PS51118">
    <property type="entry name" value="HTH_HXLR"/>
    <property type="match status" value="1"/>
</dbReference>
<gene>
    <name evidence="5" type="ORF">DEF24_01685</name>
</gene>
<dbReference type="InterPro" id="IPR036390">
    <property type="entry name" value="WH_DNA-bd_sf"/>
</dbReference>
<dbReference type="Proteomes" id="UP000253318">
    <property type="component" value="Unassembled WGS sequence"/>
</dbReference>
<name>A0A368TB80_9ACTN</name>
<proteinExistence type="predicted"/>
<dbReference type="InterPro" id="IPR001845">
    <property type="entry name" value="HTH_ArsR_DNA-bd_dom"/>
</dbReference>
<dbReference type="Pfam" id="PF01638">
    <property type="entry name" value="HxlR"/>
    <property type="match status" value="1"/>
</dbReference>